<comment type="caution">
    <text evidence="2">The sequence shown here is derived from an EMBL/GenBank/DDBJ whole genome shotgun (WGS) entry which is preliminary data.</text>
</comment>
<evidence type="ECO:0000313" key="2">
    <source>
        <dbReference type="EMBL" id="GBM12472.1"/>
    </source>
</evidence>
<sequence length="108" mass="13073">MPKRKKQAFNLSRLATMRKKQSLEKEAEEQKSHIRELDRIYRADGRANESFEGTQQRHLDDRLRARARRNSMIAEETEERRSEDRLRKIAKRNNMTAEETEERRSDDR</sequence>
<evidence type="ECO:0000313" key="3">
    <source>
        <dbReference type="Proteomes" id="UP000499080"/>
    </source>
</evidence>
<feature type="region of interest" description="Disordered" evidence="1">
    <location>
        <begin position="68"/>
        <end position="108"/>
    </location>
</feature>
<feature type="compositionally biased region" description="Basic and acidic residues" evidence="1">
    <location>
        <begin position="21"/>
        <end position="34"/>
    </location>
</feature>
<organism evidence="2 3">
    <name type="scientific">Araneus ventricosus</name>
    <name type="common">Orbweaver spider</name>
    <name type="synonym">Epeira ventricosa</name>
    <dbReference type="NCBI Taxonomy" id="182803"/>
    <lineage>
        <taxon>Eukaryota</taxon>
        <taxon>Metazoa</taxon>
        <taxon>Ecdysozoa</taxon>
        <taxon>Arthropoda</taxon>
        <taxon>Chelicerata</taxon>
        <taxon>Arachnida</taxon>
        <taxon>Araneae</taxon>
        <taxon>Araneomorphae</taxon>
        <taxon>Entelegynae</taxon>
        <taxon>Araneoidea</taxon>
        <taxon>Araneidae</taxon>
        <taxon>Araneus</taxon>
    </lineage>
</organism>
<feature type="compositionally biased region" description="Basic and acidic residues" evidence="1">
    <location>
        <begin position="78"/>
        <end position="87"/>
    </location>
</feature>
<evidence type="ECO:0000256" key="1">
    <source>
        <dbReference type="SAM" id="MobiDB-lite"/>
    </source>
</evidence>
<reference evidence="2 3" key="1">
    <citation type="journal article" date="2019" name="Sci. Rep.">
        <title>Orb-weaving spider Araneus ventricosus genome elucidates the spidroin gene catalogue.</title>
        <authorList>
            <person name="Kono N."/>
            <person name="Nakamura H."/>
            <person name="Ohtoshi R."/>
            <person name="Moran D.A.P."/>
            <person name="Shinohara A."/>
            <person name="Yoshida Y."/>
            <person name="Fujiwara M."/>
            <person name="Mori M."/>
            <person name="Tomita M."/>
            <person name="Arakawa K."/>
        </authorList>
    </citation>
    <scope>NUCLEOTIDE SEQUENCE [LARGE SCALE GENOMIC DNA]</scope>
</reference>
<feature type="region of interest" description="Disordered" evidence="1">
    <location>
        <begin position="1"/>
        <end position="34"/>
    </location>
</feature>
<accession>A0A4Y2D6R9</accession>
<dbReference type="EMBL" id="BGPR01000314">
    <property type="protein sequence ID" value="GBM12472.1"/>
    <property type="molecule type" value="Genomic_DNA"/>
</dbReference>
<dbReference type="AlphaFoldDB" id="A0A4Y2D6R9"/>
<protein>
    <submittedName>
        <fullName evidence="2">Uncharacterized protein</fullName>
    </submittedName>
</protein>
<proteinExistence type="predicted"/>
<dbReference type="Proteomes" id="UP000499080">
    <property type="component" value="Unassembled WGS sequence"/>
</dbReference>
<gene>
    <name evidence="2" type="ORF">AVEN_55305_1</name>
</gene>
<keyword evidence="3" id="KW-1185">Reference proteome</keyword>
<name>A0A4Y2D6R9_ARAVE</name>